<evidence type="ECO:0000313" key="3">
    <source>
        <dbReference type="Proteomes" id="UP001302745"/>
    </source>
</evidence>
<gene>
    <name evidence="2" type="ORF">C8A00DRAFT_39884</name>
</gene>
<dbReference type="EMBL" id="MU856846">
    <property type="protein sequence ID" value="KAK4157735.1"/>
    <property type="molecule type" value="Genomic_DNA"/>
</dbReference>
<keyword evidence="3" id="KW-1185">Reference proteome</keyword>
<feature type="region of interest" description="Disordered" evidence="1">
    <location>
        <begin position="614"/>
        <end position="664"/>
    </location>
</feature>
<feature type="compositionally biased region" description="Polar residues" evidence="1">
    <location>
        <begin position="117"/>
        <end position="138"/>
    </location>
</feature>
<feature type="compositionally biased region" description="Low complexity" evidence="1">
    <location>
        <begin position="301"/>
        <end position="313"/>
    </location>
</feature>
<reference evidence="2" key="2">
    <citation type="submission" date="2023-05" db="EMBL/GenBank/DDBJ databases">
        <authorList>
            <consortium name="Lawrence Berkeley National Laboratory"/>
            <person name="Steindorff A."/>
            <person name="Hensen N."/>
            <person name="Bonometti L."/>
            <person name="Westerberg I."/>
            <person name="Brannstrom I.O."/>
            <person name="Guillou S."/>
            <person name="Cros-Aarteil S."/>
            <person name="Calhoun S."/>
            <person name="Haridas S."/>
            <person name="Kuo A."/>
            <person name="Mondo S."/>
            <person name="Pangilinan J."/>
            <person name="Riley R."/>
            <person name="Labutti K."/>
            <person name="Andreopoulos B."/>
            <person name="Lipzen A."/>
            <person name="Chen C."/>
            <person name="Yanf M."/>
            <person name="Daum C."/>
            <person name="Ng V."/>
            <person name="Clum A."/>
            <person name="Ohm R."/>
            <person name="Martin F."/>
            <person name="Silar P."/>
            <person name="Natvig D."/>
            <person name="Lalanne C."/>
            <person name="Gautier V."/>
            <person name="Ament-Velasquez S.L."/>
            <person name="Kruys A."/>
            <person name="Hutchinson M.I."/>
            <person name="Powell A.J."/>
            <person name="Barry K."/>
            <person name="Miller A.N."/>
            <person name="Grigoriev I.V."/>
            <person name="Debuchy R."/>
            <person name="Gladieux P."/>
            <person name="Thoren M.H."/>
            <person name="Johannesson H."/>
        </authorList>
    </citation>
    <scope>NUCLEOTIDE SEQUENCE</scope>
    <source>
        <strain evidence="2">CBS 538.74</strain>
    </source>
</reference>
<proteinExistence type="predicted"/>
<feature type="region of interest" description="Disordered" evidence="1">
    <location>
        <begin position="67"/>
        <end position="160"/>
    </location>
</feature>
<comment type="caution">
    <text evidence="2">The sequence shown here is derived from an EMBL/GenBank/DDBJ whole genome shotgun (WGS) entry which is preliminary data.</text>
</comment>
<feature type="compositionally biased region" description="Polar residues" evidence="1">
    <location>
        <begin position="87"/>
        <end position="107"/>
    </location>
</feature>
<evidence type="ECO:0000313" key="2">
    <source>
        <dbReference type="EMBL" id="KAK4157735.1"/>
    </source>
</evidence>
<feature type="compositionally biased region" description="Low complexity" evidence="1">
    <location>
        <begin position="551"/>
        <end position="565"/>
    </location>
</feature>
<protein>
    <submittedName>
        <fullName evidence="2">Uncharacterized protein</fullName>
    </submittedName>
</protein>
<feature type="compositionally biased region" description="Polar residues" evidence="1">
    <location>
        <begin position="511"/>
        <end position="533"/>
    </location>
</feature>
<feature type="region of interest" description="Disordered" evidence="1">
    <location>
        <begin position="466"/>
        <end position="533"/>
    </location>
</feature>
<accession>A0AAN6VUM5</accession>
<feature type="region of interest" description="Disordered" evidence="1">
    <location>
        <begin position="1"/>
        <end position="29"/>
    </location>
</feature>
<dbReference type="AlphaFoldDB" id="A0AAN6VUM5"/>
<feature type="compositionally biased region" description="Basic and acidic residues" evidence="1">
    <location>
        <begin position="317"/>
        <end position="330"/>
    </location>
</feature>
<evidence type="ECO:0000256" key="1">
    <source>
        <dbReference type="SAM" id="MobiDB-lite"/>
    </source>
</evidence>
<organism evidence="2 3">
    <name type="scientific">Chaetomidium leptoderma</name>
    <dbReference type="NCBI Taxonomy" id="669021"/>
    <lineage>
        <taxon>Eukaryota</taxon>
        <taxon>Fungi</taxon>
        <taxon>Dikarya</taxon>
        <taxon>Ascomycota</taxon>
        <taxon>Pezizomycotina</taxon>
        <taxon>Sordariomycetes</taxon>
        <taxon>Sordariomycetidae</taxon>
        <taxon>Sordariales</taxon>
        <taxon>Chaetomiaceae</taxon>
        <taxon>Chaetomidium</taxon>
    </lineage>
</organism>
<reference evidence="2" key="1">
    <citation type="journal article" date="2023" name="Mol. Phylogenet. Evol.">
        <title>Genome-scale phylogeny and comparative genomics of the fungal order Sordariales.</title>
        <authorList>
            <person name="Hensen N."/>
            <person name="Bonometti L."/>
            <person name="Westerberg I."/>
            <person name="Brannstrom I.O."/>
            <person name="Guillou S."/>
            <person name="Cros-Aarteil S."/>
            <person name="Calhoun S."/>
            <person name="Haridas S."/>
            <person name="Kuo A."/>
            <person name="Mondo S."/>
            <person name="Pangilinan J."/>
            <person name="Riley R."/>
            <person name="LaButti K."/>
            <person name="Andreopoulos B."/>
            <person name="Lipzen A."/>
            <person name="Chen C."/>
            <person name="Yan M."/>
            <person name="Daum C."/>
            <person name="Ng V."/>
            <person name="Clum A."/>
            <person name="Steindorff A."/>
            <person name="Ohm R.A."/>
            <person name="Martin F."/>
            <person name="Silar P."/>
            <person name="Natvig D.O."/>
            <person name="Lalanne C."/>
            <person name="Gautier V."/>
            <person name="Ament-Velasquez S.L."/>
            <person name="Kruys A."/>
            <person name="Hutchinson M.I."/>
            <person name="Powell A.J."/>
            <person name="Barry K."/>
            <person name="Miller A.N."/>
            <person name="Grigoriev I.V."/>
            <person name="Debuchy R."/>
            <person name="Gladieux P."/>
            <person name="Hiltunen Thoren M."/>
            <person name="Johannesson H."/>
        </authorList>
    </citation>
    <scope>NUCLEOTIDE SEQUENCE</scope>
    <source>
        <strain evidence="2">CBS 538.74</strain>
    </source>
</reference>
<name>A0AAN6VUM5_9PEZI</name>
<feature type="compositionally biased region" description="Polar residues" evidence="1">
    <location>
        <begin position="1"/>
        <end position="20"/>
    </location>
</feature>
<feature type="region of interest" description="Disordered" evidence="1">
    <location>
        <begin position="545"/>
        <end position="565"/>
    </location>
</feature>
<feature type="region of interest" description="Disordered" evidence="1">
    <location>
        <begin position="301"/>
        <end position="333"/>
    </location>
</feature>
<feature type="compositionally biased region" description="Basic and acidic residues" evidence="1">
    <location>
        <begin position="67"/>
        <end position="86"/>
    </location>
</feature>
<dbReference type="Proteomes" id="UP001302745">
    <property type="component" value="Unassembled WGS sequence"/>
</dbReference>
<sequence length="692" mass="73927">MAKAGSSINPAAWTSWSPDESTSRTKIHRRYVQVPSDQQKLLERPDAWSVGGFPRVPSTVLEDVSARYARETRPRSRPRSEVERKALSSQPASPVQTTRGALSSQPASPVHLGRAALSSQAVSPARSTPTCDRSSKTSVGVEGGIDEDHWSSSPSAHFRSPCRQTELATAASTPSRRPFKQHKVWDTGQATARVALPTDFPPSSSAASELGLDVEVPGAITDVPEPVNRGLVAALEPTPPSAQIIPCTLTERTSPVTAPEPGHRRRMQHPAAVFGSLGSGGQKHASTVALSKTGTAVLLRSPSSVASSPPSISGVHAENEHVSAPKKEPDTVPATSQLAINQGSSNDANKLPPNGPSSQVPFTAFRVAYPDYKGTLGDFIRGVMYILQLQKDRALIEFLYDDVVRAFAGGYLDYIRDLGDNGHALSAIQWYNENVSRPLYTKGILTKDNVKDVAMIYPEKTRAIQQNLEQSETEARRRPAKQTPHTAGGGKPIAQRPLIKTGSTHARHQSGIPSAASSTSPGLVTHTATGPQPMQENLGIAARPANSTGMSRLSPPSLSRVRTSRPASIVENTVVTTPEAMRTQVDSSLPDIEPSPTPWATEARLPVASTLQSTTLSQLSNTDSIPEATLKRKAGPRASAVSSVGEPGAEFKRRKKVAKDPEERALERALRFRKFLTQKLTQSSAPGGSTAS</sequence>